<dbReference type="PANTHER" id="PTHR33375">
    <property type="entry name" value="CHROMOSOME-PARTITIONING PROTEIN PARB-RELATED"/>
    <property type="match status" value="1"/>
</dbReference>
<comment type="caution">
    <text evidence="3">The sequence shown here is derived from an EMBL/GenBank/DDBJ whole genome shotgun (WGS) entry which is preliminary data.</text>
</comment>
<dbReference type="GO" id="GO:0007059">
    <property type="term" value="P:chromosome segregation"/>
    <property type="evidence" value="ECO:0007669"/>
    <property type="project" value="TreeGrafter"/>
</dbReference>
<dbReference type="InterPro" id="IPR011111">
    <property type="entry name" value="Plasmid_RepB"/>
</dbReference>
<proteinExistence type="inferred from homology"/>
<evidence type="ECO:0000313" key="3">
    <source>
        <dbReference type="EMBL" id="RZG68498.1"/>
    </source>
</evidence>
<dbReference type="InterPro" id="IPR004437">
    <property type="entry name" value="ParB/RepB/Spo0J"/>
</dbReference>
<evidence type="ECO:0000313" key="4">
    <source>
        <dbReference type="Proteomes" id="UP000293483"/>
    </source>
</evidence>
<dbReference type="InterPro" id="IPR003115">
    <property type="entry name" value="ParB_N"/>
</dbReference>
<accession>A0A4Q7AYP7</accession>
<evidence type="ECO:0000256" key="1">
    <source>
        <dbReference type="ARBA" id="ARBA00006295"/>
    </source>
</evidence>
<gene>
    <name evidence="3" type="ORF">EXE25_05095</name>
</gene>
<dbReference type="SUPFAM" id="SSF109709">
    <property type="entry name" value="KorB DNA-binding domain-like"/>
    <property type="match status" value="1"/>
</dbReference>
<dbReference type="CDD" id="cd16411">
    <property type="entry name" value="ParB_N_like"/>
    <property type="match status" value="1"/>
</dbReference>
<reference evidence="3 4" key="1">
    <citation type="submission" date="2019-02" db="EMBL/GenBank/DDBJ databases">
        <title>The Batch Genome Submission of Acinetobacter spp. strains.</title>
        <authorList>
            <person name="Qin J."/>
            <person name="Hu Y."/>
            <person name="Ye H."/>
            <person name="Wei L."/>
            <person name="Feng Y."/>
            <person name="Zong Z."/>
        </authorList>
    </citation>
    <scope>NUCLEOTIDE SEQUENCE [LARGE SCALE GENOMIC DNA]</scope>
    <source>
        <strain evidence="3 4">WCHABo060081</strain>
    </source>
</reference>
<dbReference type="Pfam" id="PF07506">
    <property type="entry name" value="RepB"/>
    <property type="match status" value="1"/>
</dbReference>
<evidence type="ECO:0000259" key="2">
    <source>
        <dbReference type="SMART" id="SM00470"/>
    </source>
</evidence>
<organism evidence="3 4">
    <name type="scientific">Acinetobacter bouvetii</name>
    <dbReference type="NCBI Taxonomy" id="202951"/>
    <lineage>
        <taxon>Bacteria</taxon>
        <taxon>Pseudomonadati</taxon>
        <taxon>Pseudomonadota</taxon>
        <taxon>Gammaproteobacteria</taxon>
        <taxon>Moraxellales</taxon>
        <taxon>Moraxellaceae</taxon>
        <taxon>Acinetobacter</taxon>
    </lineage>
</organism>
<dbReference type="NCBIfam" id="TIGR00180">
    <property type="entry name" value="parB_part"/>
    <property type="match status" value="1"/>
</dbReference>
<protein>
    <submittedName>
        <fullName evidence="3">ParB/RepB/Spo0J family partition protein</fullName>
    </submittedName>
</protein>
<dbReference type="Proteomes" id="UP000293483">
    <property type="component" value="Unassembled WGS sequence"/>
</dbReference>
<dbReference type="SMART" id="SM00470">
    <property type="entry name" value="ParB"/>
    <property type="match status" value="1"/>
</dbReference>
<name>A0A4Q7AYP7_9GAMM</name>
<dbReference type="PANTHER" id="PTHR33375:SF1">
    <property type="entry name" value="CHROMOSOME-PARTITIONING PROTEIN PARB-RELATED"/>
    <property type="match status" value="1"/>
</dbReference>
<dbReference type="SUPFAM" id="SSF110849">
    <property type="entry name" value="ParB/Sulfiredoxin"/>
    <property type="match status" value="1"/>
</dbReference>
<sequence>MIPIEHIEILNPRDRNEKVFAEIVESIRTVGLKKPITVTRISNRNRPYQLICGEGRIQAFKQLGATEIPARIIDVNKEEALIMSLVENIARRQHRAMEFLSCIERLSDLGYDKHAISKKTGLVPEYIQGILTLLKNGEERLLYAVEQKKIPLSIALNISKTADNNSDIQIALQEAYESGDLKGHQLLQAKRVIERRQLVGKNLSHAPNSRTSKISANDIVKTYQKEVERVHNFVKRANHTQQVLAFIAGAISHLKKDENFFNLLRAESLDTLPQYLEVQLAEK</sequence>
<dbReference type="GO" id="GO:0005694">
    <property type="term" value="C:chromosome"/>
    <property type="evidence" value="ECO:0007669"/>
    <property type="project" value="TreeGrafter"/>
</dbReference>
<dbReference type="AlphaFoldDB" id="A0A4Q7AYP7"/>
<dbReference type="InterPro" id="IPR036086">
    <property type="entry name" value="ParB/Sulfiredoxin_sf"/>
</dbReference>
<comment type="similarity">
    <text evidence="1">Belongs to the ParB family.</text>
</comment>
<dbReference type="Gene3D" id="3.90.1530.30">
    <property type="match status" value="1"/>
</dbReference>
<dbReference type="Pfam" id="PF02195">
    <property type="entry name" value="ParB_N"/>
    <property type="match status" value="1"/>
</dbReference>
<dbReference type="EMBL" id="SGSU01000004">
    <property type="protein sequence ID" value="RZG68498.1"/>
    <property type="molecule type" value="Genomic_DNA"/>
</dbReference>
<dbReference type="InterPro" id="IPR050336">
    <property type="entry name" value="Chromosome_partition/occlusion"/>
</dbReference>
<dbReference type="GO" id="GO:0003677">
    <property type="term" value="F:DNA binding"/>
    <property type="evidence" value="ECO:0007669"/>
    <property type="project" value="InterPro"/>
</dbReference>
<dbReference type="Gene3D" id="1.10.10.2830">
    <property type="match status" value="1"/>
</dbReference>
<feature type="domain" description="ParB-like N-terminal" evidence="2">
    <location>
        <begin position="1"/>
        <end position="89"/>
    </location>
</feature>